<organism evidence="1 2">
    <name type="scientific">Leifsonia kafniensis</name>
    <dbReference type="NCBI Taxonomy" id="475957"/>
    <lineage>
        <taxon>Bacteria</taxon>
        <taxon>Bacillati</taxon>
        <taxon>Actinomycetota</taxon>
        <taxon>Actinomycetes</taxon>
        <taxon>Micrococcales</taxon>
        <taxon>Microbacteriaceae</taxon>
        <taxon>Leifsonia</taxon>
    </lineage>
</organism>
<proteinExistence type="predicted"/>
<keyword evidence="2" id="KW-1185">Reference proteome</keyword>
<reference evidence="2" key="1">
    <citation type="journal article" date="2019" name="Int. J. Syst. Evol. Microbiol.">
        <title>The Global Catalogue of Microorganisms (GCM) 10K type strain sequencing project: providing services to taxonomists for standard genome sequencing and annotation.</title>
        <authorList>
            <consortium name="The Broad Institute Genomics Platform"/>
            <consortium name="The Broad Institute Genome Sequencing Center for Infectious Disease"/>
            <person name="Wu L."/>
            <person name="Ma J."/>
        </authorList>
    </citation>
    <scope>NUCLEOTIDE SEQUENCE [LARGE SCALE GENOMIC DNA]</scope>
    <source>
        <strain evidence="2">JCM 17021</strain>
    </source>
</reference>
<protein>
    <submittedName>
        <fullName evidence="1">Uncharacterized protein</fullName>
    </submittedName>
</protein>
<dbReference type="RefSeq" id="WP_345069768.1">
    <property type="nucleotide sequence ID" value="NZ_BAABCN010000017.1"/>
</dbReference>
<name>A0ABP7L6T4_9MICO</name>
<evidence type="ECO:0000313" key="1">
    <source>
        <dbReference type="EMBL" id="GAA3895352.1"/>
    </source>
</evidence>
<comment type="caution">
    <text evidence="1">The sequence shown here is derived from an EMBL/GenBank/DDBJ whole genome shotgun (WGS) entry which is preliminary data.</text>
</comment>
<gene>
    <name evidence="1" type="ORF">GCM10022381_41100</name>
</gene>
<evidence type="ECO:0000313" key="2">
    <source>
        <dbReference type="Proteomes" id="UP001501803"/>
    </source>
</evidence>
<dbReference type="EMBL" id="BAABCN010000017">
    <property type="protein sequence ID" value="GAA3895352.1"/>
    <property type="molecule type" value="Genomic_DNA"/>
</dbReference>
<accession>A0ABP7L6T4</accession>
<sequence length="111" mass="12020">MVKNPSGPDEEITAFRDRDLAALDHPNMFLDAAYCKARVKHRMAPRRSSLPSVSPSTGAEKRPVLMSAVNEASKASFVRVDWSLTQPLDPDGSPPVQVGAIRQVSGLDDCS</sequence>
<dbReference type="Proteomes" id="UP001501803">
    <property type="component" value="Unassembled WGS sequence"/>
</dbReference>